<sequence length="149" mass="16289">MTTTTNLEPSPVNVRIKISALWVTVLLLFAFVDIFGLYRPDVRAAIEAGEIGGFAVDQVFLFSAVAYVVVPSLMVFLVLVLRPRVNRIVNIVLGVVYALTIVAAALGEWGYYLFASALEIGLLAAIVYYAWTWPKEPARGSTPGRTEVP</sequence>
<keyword evidence="1" id="KW-1133">Transmembrane helix</keyword>
<dbReference type="Proteomes" id="UP001183390">
    <property type="component" value="Unassembled WGS sequence"/>
</dbReference>
<feature type="transmembrane region" description="Helical" evidence="1">
    <location>
        <begin position="59"/>
        <end position="81"/>
    </location>
</feature>
<evidence type="ECO:0000313" key="2">
    <source>
        <dbReference type="EMBL" id="MDT0330872.1"/>
    </source>
</evidence>
<dbReference type="EMBL" id="JAVREP010000016">
    <property type="protein sequence ID" value="MDT0330872.1"/>
    <property type="molecule type" value="Genomic_DNA"/>
</dbReference>
<keyword evidence="1" id="KW-0812">Transmembrane</keyword>
<dbReference type="InterPro" id="IPR046289">
    <property type="entry name" value="DUF6326"/>
</dbReference>
<dbReference type="Pfam" id="PF19851">
    <property type="entry name" value="DUF6326"/>
    <property type="match status" value="1"/>
</dbReference>
<proteinExistence type="predicted"/>
<feature type="transmembrane region" description="Helical" evidence="1">
    <location>
        <begin position="112"/>
        <end position="131"/>
    </location>
</feature>
<name>A0ABU2MDX4_9ACTN</name>
<keyword evidence="1" id="KW-0472">Membrane</keyword>
<keyword evidence="3" id="KW-1185">Reference proteome</keyword>
<comment type="caution">
    <text evidence="2">The sequence shown here is derived from an EMBL/GenBank/DDBJ whole genome shotgun (WGS) entry which is preliminary data.</text>
</comment>
<evidence type="ECO:0000313" key="3">
    <source>
        <dbReference type="Proteomes" id="UP001183390"/>
    </source>
</evidence>
<organism evidence="2 3">
    <name type="scientific">Nocardiopsis lambiniae</name>
    <dbReference type="NCBI Taxonomy" id="3075539"/>
    <lineage>
        <taxon>Bacteria</taxon>
        <taxon>Bacillati</taxon>
        <taxon>Actinomycetota</taxon>
        <taxon>Actinomycetes</taxon>
        <taxon>Streptosporangiales</taxon>
        <taxon>Nocardiopsidaceae</taxon>
        <taxon>Nocardiopsis</taxon>
    </lineage>
</organism>
<dbReference type="RefSeq" id="WP_311513455.1">
    <property type="nucleotide sequence ID" value="NZ_JAVREP010000016.1"/>
</dbReference>
<protein>
    <submittedName>
        <fullName evidence="2">DUF6326 family protein</fullName>
    </submittedName>
</protein>
<evidence type="ECO:0000256" key="1">
    <source>
        <dbReference type="SAM" id="Phobius"/>
    </source>
</evidence>
<feature type="transmembrane region" description="Helical" evidence="1">
    <location>
        <begin position="20"/>
        <end position="39"/>
    </location>
</feature>
<accession>A0ABU2MDX4</accession>
<gene>
    <name evidence="2" type="ORF">RM479_20830</name>
</gene>
<feature type="transmembrane region" description="Helical" evidence="1">
    <location>
        <begin position="88"/>
        <end position="106"/>
    </location>
</feature>
<reference evidence="3" key="1">
    <citation type="submission" date="2023-07" db="EMBL/GenBank/DDBJ databases">
        <title>30 novel species of actinomycetes from the DSMZ collection.</title>
        <authorList>
            <person name="Nouioui I."/>
        </authorList>
    </citation>
    <scope>NUCLEOTIDE SEQUENCE [LARGE SCALE GENOMIC DNA]</scope>
    <source>
        <strain evidence="3">DSM 44743</strain>
    </source>
</reference>